<gene>
    <name evidence="1" type="ORF">SDC9_210312</name>
</gene>
<name>A0A645JTD2_9ZZZZ</name>
<dbReference type="EMBL" id="VSSQ01140734">
    <property type="protein sequence ID" value="MPN62563.1"/>
    <property type="molecule type" value="Genomic_DNA"/>
</dbReference>
<reference evidence="1" key="1">
    <citation type="submission" date="2019-08" db="EMBL/GenBank/DDBJ databases">
        <authorList>
            <person name="Kucharzyk K."/>
            <person name="Murdoch R.W."/>
            <person name="Higgins S."/>
            <person name="Loffler F."/>
        </authorList>
    </citation>
    <scope>NUCLEOTIDE SEQUENCE</scope>
</reference>
<protein>
    <submittedName>
        <fullName evidence="1">Uncharacterized protein</fullName>
    </submittedName>
</protein>
<dbReference type="AlphaFoldDB" id="A0A645JTD2"/>
<sequence length="89" mass="10502">MQIRLLLKSLNDLLPVFLLFRFNQFDGFVELYLQRVDTLRQGNKFIVMTGIGTKAAYPNHHIFPPEFTERTRQFEQFQCLFEGDGFKGL</sequence>
<organism evidence="1">
    <name type="scientific">bioreactor metagenome</name>
    <dbReference type="NCBI Taxonomy" id="1076179"/>
    <lineage>
        <taxon>unclassified sequences</taxon>
        <taxon>metagenomes</taxon>
        <taxon>ecological metagenomes</taxon>
    </lineage>
</organism>
<proteinExistence type="predicted"/>
<accession>A0A645JTD2</accession>
<evidence type="ECO:0000313" key="1">
    <source>
        <dbReference type="EMBL" id="MPN62563.1"/>
    </source>
</evidence>
<comment type="caution">
    <text evidence="1">The sequence shown here is derived from an EMBL/GenBank/DDBJ whole genome shotgun (WGS) entry which is preliminary data.</text>
</comment>